<name>A0ABS8EXH7_9FIRM</name>
<dbReference type="Proteomes" id="UP001299235">
    <property type="component" value="Unassembled WGS sequence"/>
</dbReference>
<dbReference type="SMART" id="SM00490">
    <property type="entry name" value="HELICc"/>
    <property type="match status" value="1"/>
</dbReference>
<feature type="binding site" evidence="11">
    <location>
        <position position="520"/>
    </location>
    <ligand>
        <name>Zn(2+)</name>
        <dbReference type="ChEBI" id="CHEBI:29105"/>
        <label>1</label>
    </ligand>
</feature>
<comment type="function">
    <text evidence="11">Initiates the restart of stalled replication forks, which reloads the replicative helicase on sites other than the origin of replication. Recognizes and binds to abandoned replication forks and remodels them to uncover a helicase loading site. Promotes assembly of the primosome at these replication forks.</text>
</comment>
<keyword evidence="8 11" id="KW-0067">ATP-binding</keyword>
<dbReference type="InterPro" id="IPR006935">
    <property type="entry name" value="Helicase/UvrB_N"/>
</dbReference>
<dbReference type="InterPro" id="IPR042115">
    <property type="entry name" value="PriA_3primeBD_sf"/>
</dbReference>
<dbReference type="InterPro" id="IPR027417">
    <property type="entry name" value="P-loop_NTPase"/>
</dbReference>
<keyword evidence="2 11" id="KW-0235">DNA replication</keyword>
<keyword evidence="9 11" id="KW-0238">DNA-binding</keyword>
<comment type="cofactor">
    <cofactor evidence="11">
        <name>Zn(2+)</name>
        <dbReference type="ChEBI" id="CHEBI:29105"/>
    </cofactor>
    <text evidence="11">Binds 2 zinc ions per subunit.</text>
</comment>
<dbReference type="PANTHER" id="PTHR30580">
    <property type="entry name" value="PRIMOSOMAL PROTEIN N"/>
    <property type="match status" value="1"/>
</dbReference>
<feature type="binding site" evidence="11">
    <location>
        <position position="474"/>
    </location>
    <ligand>
        <name>Zn(2+)</name>
        <dbReference type="ChEBI" id="CHEBI:29105"/>
        <label>1</label>
    </ligand>
</feature>
<keyword evidence="1 11" id="KW-0639">Primosome</keyword>
<dbReference type="Pfam" id="PF18319">
    <property type="entry name" value="Zn_ribbon_PriA"/>
    <property type="match status" value="1"/>
</dbReference>
<dbReference type="InterPro" id="IPR041222">
    <property type="entry name" value="PriA_3primeBD"/>
</dbReference>
<gene>
    <name evidence="11 13" type="primary">priA</name>
    <name evidence="13" type="ORF">LKD42_09765</name>
</gene>
<dbReference type="PANTHER" id="PTHR30580:SF0">
    <property type="entry name" value="PRIMOSOMAL PROTEIN N"/>
    <property type="match status" value="1"/>
</dbReference>
<evidence type="ECO:0000256" key="3">
    <source>
        <dbReference type="ARBA" id="ARBA00022723"/>
    </source>
</evidence>
<dbReference type="Pfam" id="PF00271">
    <property type="entry name" value="Helicase_C"/>
    <property type="match status" value="1"/>
</dbReference>
<dbReference type="NCBIfam" id="TIGR00595">
    <property type="entry name" value="priA"/>
    <property type="match status" value="1"/>
</dbReference>
<dbReference type="HAMAP" id="MF_00983">
    <property type="entry name" value="PriA"/>
    <property type="match status" value="1"/>
</dbReference>
<evidence type="ECO:0000256" key="5">
    <source>
        <dbReference type="ARBA" id="ARBA00022801"/>
    </source>
</evidence>
<organism evidence="13 14">
    <name type="scientific">Hominisplanchenecus faecis</name>
    <dbReference type="NCBI Taxonomy" id="2885351"/>
    <lineage>
        <taxon>Bacteria</taxon>
        <taxon>Bacillati</taxon>
        <taxon>Bacillota</taxon>
        <taxon>Clostridia</taxon>
        <taxon>Lachnospirales</taxon>
        <taxon>Lachnospiraceae</taxon>
        <taxon>Hominisplanchenecus</taxon>
    </lineage>
</organism>
<feature type="binding site" evidence="11">
    <location>
        <position position="477"/>
    </location>
    <ligand>
        <name>Zn(2+)</name>
        <dbReference type="ChEBI" id="CHEBI:29105"/>
        <label>1</label>
    </ligand>
</feature>
<comment type="subunit">
    <text evidence="11">Component of the replication restart primosome.</text>
</comment>
<evidence type="ECO:0000256" key="9">
    <source>
        <dbReference type="ARBA" id="ARBA00023125"/>
    </source>
</evidence>
<evidence type="ECO:0000313" key="14">
    <source>
        <dbReference type="Proteomes" id="UP001299235"/>
    </source>
</evidence>
<dbReference type="EC" id="5.6.2.4" evidence="11"/>
<dbReference type="InterPro" id="IPR001650">
    <property type="entry name" value="Helicase_C-like"/>
</dbReference>
<sequence>MSGTEQVLYANVIVDISHEKLDKIFQYRVPDVLRMQIHPGTAVTVPFGNGNRRIQGYVVKLTDRTDYPPEKIKEIQGVCAGQTGVEGKLIALAAWMRDYYGSTMIQALKAVLPVKQKVAQKEQKQIRLLLPEKEAREMLQVLEKKNQKARARLLDALLVIAKQNEKGMAVLSWERAKEQYGVTMPVVRAMEEKGIVKLESMRIYREPLDLMISRSDQKQEEVKMQTGRDFFLNEEQQLAVQTILKEWDQKDKSVYLLHGVTGSGKTEVYMELIDFVRKQGKQAIFLIPEIALTYQMVLRFYQRFGSRVSILHSRMSAGERYDQYEKAKNGEIDIMIGPRSALFTPFSNLGIIIIDEEHEESYKSETVPRYHARETAQRRAEMEGAKLILGSATPSVESYYRAEKGEYCLLEMKRRANRQKLPYVWIGDMRNEMREGNRSILSRYLQEQLGMCLERGDQAMLFLNRRGYAGFVACRSCGTVIGCPHCNVSLSLHKKGTAGEKLVCHYCGYTQPNPRLCPSCTSPFIGSFQVGTQQVVSQVQRMFPKARILRMDADTTRGKDGHHKILETFAKGGADILVGTQMIVKGHDFADVTLVGALAADLSLHMSDYRAAERTFQLLTQAAGRAGRGEKTGSVVIQTYEPDHYSIKAAAAQDYQAFYEEEILYRSLMDYPPVGGMLALHGQGEDESYLQMAMEYLKKYLDVLAKKTQARVIGPADESVSKVADIYRKVIYVRHGRKEVLDQIKERTEQYIEINRGFDKITIQYDRD</sequence>
<keyword evidence="3 11" id="KW-0479">Metal-binding</keyword>
<evidence type="ECO:0000256" key="1">
    <source>
        <dbReference type="ARBA" id="ARBA00022515"/>
    </source>
</evidence>
<keyword evidence="5 11" id="KW-0378">Hydrolase</keyword>
<keyword evidence="10 11" id="KW-0413">Isomerase</keyword>
<comment type="catalytic activity">
    <reaction evidence="11">
        <text>ATP + H2O = ADP + phosphate + H(+)</text>
        <dbReference type="Rhea" id="RHEA:13065"/>
        <dbReference type="ChEBI" id="CHEBI:15377"/>
        <dbReference type="ChEBI" id="CHEBI:15378"/>
        <dbReference type="ChEBI" id="CHEBI:30616"/>
        <dbReference type="ChEBI" id="CHEBI:43474"/>
        <dbReference type="ChEBI" id="CHEBI:456216"/>
        <dbReference type="EC" id="5.6.2.4"/>
    </reaction>
</comment>
<dbReference type="InterPro" id="IPR041236">
    <property type="entry name" value="PriA_C"/>
</dbReference>
<comment type="catalytic activity">
    <reaction evidence="11">
        <text>Couples ATP hydrolysis with the unwinding of duplex DNA by translocating in the 3'-5' direction.</text>
        <dbReference type="EC" id="5.6.2.4"/>
    </reaction>
</comment>
<evidence type="ECO:0000313" key="13">
    <source>
        <dbReference type="EMBL" id="MCC2149538.1"/>
    </source>
</evidence>
<feature type="binding site" evidence="11">
    <location>
        <position position="507"/>
    </location>
    <ligand>
        <name>Zn(2+)</name>
        <dbReference type="ChEBI" id="CHEBI:29105"/>
        <label>2</label>
    </ligand>
</feature>
<dbReference type="Pfam" id="PF18074">
    <property type="entry name" value="PriA_C"/>
    <property type="match status" value="1"/>
</dbReference>
<reference evidence="13 14" key="1">
    <citation type="submission" date="2021-10" db="EMBL/GenBank/DDBJ databases">
        <title>Anaerobic single-cell dispensing facilitates the cultivation of human gut bacteria.</title>
        <authorList>
            <person name="Afrizal A."/>
        </authorList>
    </citation>
    <scope>NUCLEOTIDE SEQUENCE [LARGE SCALE GENOMIC DNA]</scope>
    <source>
        <strain evidence="13 14">CLA-AA-H246</strain>
    </source>
</reference>
<keyword evidence="7 11" id="KW-0862">Zinc</keyword>
<dbReference type="Pfam" id="PF17764">
    <property type="entry name" value="PriA_3primeBD"/>
    <property type="match status" value="1"/>
</dbReference>
<dbReference type="CDD" id="cd17929">
    <property type="entry name" value="DEXHc_priA"/>
    <property type="match status" value="1"/>
</dbReference>
<evidence type="ECO:0000256" key="8">
    <source>
        <dbReference type="ARBA" id="ARBA00022840"/>
    </source>
</evidence>
<dbReference type="PROSITE" id="PS51192">
    <property type="entry name" value="HELICASE_ATP_BIND_1"/>
    <property type="match status" value="1"/>
</dbReference>
<feature type="domain" description="Helicase ATP-binding" evidence="12">
    <location>
        <begin position="256"/>
        <end position="412"/>
    </location>
</feature>
<dbReference type="Gene3D" id="3.40.1440.60">
    <property type="entry name" value="PriA, 3(prime) DNA-binding domain"/>
    <property type="match status" value="1"/>
</dbReference>
<keyword evidence="6 11" id="KW-0347">Helicase</keyword>
<dbReference type="InterPro" id="IPR040498">
    <property type="entry name" value="PriA_CRR"/>
</dbReference>
<dbReference type="Pfam" id="PF04851">
    <property type="entry name" value="ResIII"/>
    <property type="match status" value="1"/>
</dbReference>
<dbReference type="SUPFAM" id="SSF52540">
    <property type="entry name" value="P-loop containing nucleoside triphosphate hydrolases"/>
    <property type="match status" value="1"/>
</dbReference>
<dbReference type="Gene3D" id="3.40.50.300">
    <property type="entry name" value="P-loop containing nucleotide triphosphate hydrolases"/>
    <property type="match status" value="2"/>
</dbReference>
<feature type="binding site" evidence="11">
    <location>
        <position position="483"/>
    </location>
    <ligand>
        <name>Zn(2+)</name>
        <dbReference type="ChEBI" id="CHEBI:29105"/>
        <label>2</label>
    </ligand>
</feature>
<dbReference type="EMBL" id="JAJEQE010000033">
    <property type="protein sequence ID" value="MCC2149538.1"/>
    <property type="molecule type" value="Genomic_DNA"/>
</dbReference>
<feature type="binding site" evidence="11">
    <location>
        <position position="517"/>
    </location>
    <ligand>
        <name>Zn(2+)</name>
        <dbReference type="ChEBI" id="CHEBI:29105"/>
        <label>1</label>
    </ligand>
</feature>
<evidence type="ECO:0000256" key="6">
    <source>
        <dbReference type="ARBA" id="ARBA00022806"/>
    </source>
</evidence>
<protein>
    <recommendedName>
        <fullName evidence="11">Replication restart protein PriA</fullName>
    </recommendedName>
    <alternativeName>
        <fullName evidence="11">ATP-dependent DNA helicase PriA</fullName>
        <ecNumber evidence="11">5.6.2.4</ecNumber>
    </alternativeName>
    <alternativeName>
        <fullName evidence="11">DNA 3'-5' helicase PriA</fullName>
    </alternativeName>
</protein>
<feature type="binding site" evidence="11">
    <location>
        <position position="486"/>
    </location>
    <ligand>
        <name>Zn(2+)</name>
        <dbReference type="ChEBI" id="CHEBI:29105"/>
        <label>2</label>
    </ligand>
</feature>
<keyword evidence="4 11" id="KW-0547">Nucleotide-binding</keyword>
<accession>A0ABS8EXH7</accession>
<dbReference type="InterPro" id="IPR014001">
    <property type="entry name" value="Helicase_ATP-bd"/>
</dbReference>
<evidence type="ECO:0000259" key="12">
    <source>
        <dbReference type="PROSITE" id="PS51192"/>
    </source>
</evidence>
<dbReference type="SMART" id="SM00487">
    <property type="entry name" value="DEXDc"/>
    <property type="match status" value="1"/>
</dbReference>
<comment type="similarity">
    <text evidence="11">Belongs to the helicase family. PriA subfamily.</text>
</comment>
<keyword evidence="14" id="KW-1185">Reference proteome</keyword>
<proteinExistence type="inferred from homology"/>
<evidence type="ECO:0000256" key="2">
    <source>
        <dbReference type="ARBA" id="ARBA00022705"/>
    </source>
</evidence>
<evidence type="ECO:0000256" key="10">
    <source>
        <dbReference type="ARBA" id="ARBA00023235"/>
    </source>
</evidence>
<comment type="caution">
    <text evidence="13">The sequence shown here is derived from an EMBL/GenBank/DDBJ whole genome shotgun (WGS) entry which is preliminary data.</text>
</comment>
<feature type="binding site" evidence="11">
    <location>
        <position position="504"/>
    </location>
    <ligand>
        <name>Zn(2+)</name>
        <dbReference type="ChEBI" id="CHEBI:29105"/>
        <label>2</label>
    </ligand>
</feature>
<evidence type="ECO:0000256" key="7">
    <source>
        <dbReference type="ARBA" id="ARBA00022833"/>
    </source>
</evidence>
<dbReference type="InterPro" id="IPR005259">
    <property type="entry name" value="PriA"/>
</dbReference>
<dbReference type="RefSeq" id="WP_248835581.1">
    <property type="nucleotide sequence ID" value="NZ_JAJEQE010000033.1"/>
</dbReference>
<dbReference type="CDD" id="cd18804">
    <property type="entry name" value="SF2_C_priA"/>
    <property type="match status" value="1"/>
</dbReference>
<evidence type="ECO:0000256" key="11">
    <source>
        <dbReference type="HAMAP-Rule" id="MF_00983"/>
    </source>
</evidence>
<evidence type="ECO:0000256" key="4">
    <source>
        <dbReference type="ARBA" id="ARBA00022741"/>
    </source>
</evidence>